<protein>
    <submittedName>
        <fullName evidence="8">DnaJ-domain-containing protein</fullName>
    </submittedName>
</protein>
<dbReference type="Pfam" id="PF21884">
    <property type="entry name" value="ZUO1-like_ZHD"/>
    <property type="match status" value="1"/>
</dbReference>
<dbReference type="PROSITE" id="PS00636">
    <property type="entry name" value="DNAJ_1"/>
    <property type="match status" value="1"/>
</dbReference>
<feature type="region of interest" description="Disordered" evidence="5">
    <location>
        <begin position="340"/>
        <end position="444"/>
    </location>
</feature>
<feature type="compositionally biased region" description="Basic and acidic residues" evidence="5">
    <location>
        <begin position="417"/>
        <end position="440"/>
    </location>
</feature>
<dbReference type="SMART" id="SM00355">
    <property type="entry name" value="ZnF_C2H2"/>
    <property type="match status" value="2"/>
</dbReference>
<dbReference type="Gene3D" id="1.10.287.110">
    <property type="entry name" value="DnaJ domain"/>
    <property type="match status" value="1"/>
</dbReference>
<reference evidence="8 9" key="1">
    <citation type="journal article" date="2018" name="Mol. Biol. Evol.">
        <title>Broad Genomic Sampling Reveals a Smut Pathogenic Ancestry of the Fungal Clade Ustilaginomycotina.</title>
        <authorList>
            <person name="Kijpornyongpan T."/>
            <person name="Mondo S.J."/>
            <person name="Barry K."/>
            <person name="Sandor L."/>
            <person name="Lee J."/>
            <person name="Lipzen A."/>
            <person name="Pangilinan J."/>
            <person name="LaButti K."/>
            <person name="Hainaut M."/>
            <person name="Henrissat B."/>
            <person name="Grigoriev I.V."/>
            <person name="Spatafora J.W."/>
            <person name="Aime M.C."/>
        </authorList>
    </citation>
    <scope>NUCLEOTIDE SEQUENCE [LARGE SCALE GENOMIC DNA]</scope>
    <source>
        <strain evidence="8 9">MCA 4186</strain>
    </source>
</reference>
<dbReference type="GeneID" id="37269023"/>
<dbReference type="InterPro" id="IPR022755">
    <property type="entry name" value="Znf_C2H2_jaz"/>
</dbReference>
<feature type="compositionally biased region" description="Low complexity" evidence="5">
    <location>
        <begin position="462"/>
        <end position="480"/>
    </location>
</feature>
<evidence type="ECO:0000313" key="9">
    <source>
        <dbReference type="Proteomes" id="UP000245946"/>
    </source>
</evidence>
<evidence type="ECO:0000256" key="3">
    <source>
        <dbReference type="ARBA" id="ARBA00022833"/>
    </source>
</evidence>
<evidence type="ECO:0000259" key="6">
    <source>
        <dbReference type="PROSITE" id="PS50076"/>
    </source>
</evidence>
<keyword evidence="1" id="KW-0479">Metal-binding</keyword>
<dbReference type="PRINTS" id="PR00625">
    <property type="entry name" value="JDOMAIN"/>
</dbReference>
<feature type="region of interest" description="Disordered" evidence="5">
    <location>
        <begin position="590"/>
        <end position="625"/>
    </location>
</feature>
<feature type="compositionally biased region" description="Acidic residues" evidence="5">
    <location>
        <begin position="350"/>
        <end position="359"/>
    </location>
</feature>
<dbReference type="Pfam" id="PF00226">
    <property type="entry name" value="DnaJ"/>
    <property type="match status" value="1"/>
</dbReference>
<dbReference type="PANTHER" id="PTHR44029">
    <property type="entry name" value="DNAJ HOMOLOG SUBFAMILY C MEMBER 21"/>
    <property type="match status" value="1"/>
</dbReference>
<feature type="compositionally biased region" description="Basic and acidic residues" evidence="5">
    <location>
        <begin position="17"/>
        <end position="26"/>
    </location>
</feature>
<evidence type="ECO:0000256" key="5">
    <source>
        <dbReference type="SAM" id="MobiDB-lite"/>
    </source>
</evidence>
<evidence type="ECO:0000256" key="4">
    <source>
        <dbReference type="PROSITE-ProRule" id="PRU00042"/>
    </source>
</evidence>
<feature type="region of interest" description="Disordered" evidence="5">
    <location>
        <begin position="1"/>
        <end position="26"/>
    </location>
</feature>
<keyword evidence="2 4" id="KW-0863">Zinc-finger</keyword>
<feature type="compositionally biased region" description="Basic residues" evidence="5">
    <location>
        <begin position="481"/>
        <end position="492"/>
    </location>
</feature>
<dbReference type="SUPFAM" id="SSF46565">
    <property type="entry name" value="Chaperone J-domain"/>
    <property type="match status" value="1"/>
</dbReference>
<feature type="compositionally biased region" description="Low complexity" evidence="5">
    <location>
        <begin position="526"/>
        <end position="540"/>
    </location>
</feature>
<dbReference type="InterPro" id="IPR054076">
    <property type="entry name" value="ZUO1-like_ZHD"/>
</dbReference>
<dbReference type="Pfam" id="PF12171">
    <property type="entry name" value="zf-C2H2_jaz"/>
    <property type="match status" value="1"/>
</dbReference>
<dbReference type="Proteomes" id="UP000245946">
    <property type="component" value="Unassembled WGS sequence"/>
</dbReference>
<evidence type="ECO:0000259" key="7">
    <source>
        <dbReference type="PROSITE" id="PS50157"/>
    </source>
</evidence>
<evidence type="ECO:0000313" key="8">
    <source>
        <dbReference type="EMBL" id="PWO00954.1"/>
    </source>
</evidence>
<feature type="domain" description="J" evidence="6">
    <location>
        <begin position="30"/>
        <end position="96"/>
    </location>
</feature>
<proteinExistence type="predicted"/>
<dbReference type="SMART" id="SM00271">
    <property type="entry name" value="DnaJ"/>
    <property type="match status" value="1"/>
</dbReference>
<evidence type="ECO:0000256" key="1">
    <source>
        <dbReference type="ARBA" id="ARBA00022723"/>
    </source>
</evidence>
<dbReference type="GO" id="GO:0008270">
    <property type="term" value="F:zinc ion binding"/>
    <property type="evidence" value="ECO:0007669"/>
    <property type="project" value="UniProtKB-KW"/>
</dbReference>
<dbReference type="InterPro" id="IPR036236">
    <property type="entry name" value="Znf_C2H2_sf"/>
</dbReference>
<organism evidence="8 9">
    <name type="scientific">Tilletiopsis washingtonensis</name>
    <dbReference type="NCBI Taxonomy" id="58919"/>
    <lineage>
        <taxon>Eukaryota</taxon>
        <taxon>Fungi</taxon>
        <taxon>Dikarya</taxon>
        <taxon>Basidiomycota</taxon>
        <taxon>Ustilaginomycotina</taxon>
        <taxon>Exobasidiomycetes</taxon>
        <taxon>Entylomatales</taxon>
        <taxon>Entylomatales incertae sedis</taxon>
        <taxon>Tilletiopsis</taxon>
    </lineage>
</organism>
<dbReference type="OrthoDB" id="5894at2759"/>
<dbReference type="PROSITE" id="PS50076">
    <property type="entry name" value="DNAJ_2"/>
    <property type="match status" value="1"/>
</dbReference>
<gene>
    <name evidence="8" type="ORF">FA09DRAFT_327668</name>
</gene>
<keyword evidence="3" id="KW-0862">Zinc</keyword>
<feature type="compositionally biased region" description="Acidic residues" evidence="5">
    <location>
        <begin position="366"/>
        <end position="390"/>
    </location>
</feature>
<dbReference type="SUPFAM" id="SSF57667">
    <property type="entry name" value="beta-beta-alpha zinc fingers"/>
    <property type="match status" value="1"/>
</dbReference>
<dbReference type="CDD" id="cd06257">
    <property type="entry name" value="DnaJ"/>
    <property type="match status" value="1"/>
</dbReference>
<feature type="region of interest" description="Disordered" evidence="5">
    <location>
        <begin position="457"/>
        <end position="572"/>
    </location>
</feature>
<dbReference type="InterPro" id="IPR036869">
    <property type="entry name" value="J_dom_sf"/>
</dbReference>
<sequence length="625" mass="68177">MGAGQSSGAGAGGQARPGRELTSDGVDKQDYYGLLGLDVAASEGEIRKAYRKLALKYHPDKNPDDVEGANERFRLISAAHEVLCDAQERAWYDGHRESILRGELDDDDEGGEGAADAGWDETQFAAFRAGTAQAQAPGSSSAGLTPRHILRFLDPTLILSLPTTGHKADDDAGFYGTFRRLFERIAAEDAAAAPYAGEAPAEQLAFPSFGYSHTPWLHAKGEAPQLGQTQMRDFYQAWAGYSTRKAFGWKDRWKLSDAPDRRVKRLMEKENKQARDVGRREYNEAIRSLVAFVRKRDPRFKAHQAALAAGPSEAELQRRRDEAAARRLAEEELARTYVPQAWEQQAPVEVDSEFEEDSEMSGSEVGSDEEELEQADEVEEEEEEEEEPDSFECFACDKVFRTQPALENHEKSKKHRQEVYRLQREMRKQDKELGLDKEAVGEEEPVIQMASLSLEINDANGTPAPAADAAEPLDPTAGLSKKARQKLKKRAAGRGGAGLDEDGYWAESLPVSSGAASPATRETDTPESAAEDATPAAAAAEEAESQPAKGRKSRRNKKDAAPGGAAAAPITCNVCSSSFDSKSKLFRHVEETGHARAASAAPEDDDDGPGAGGRKGNKKKGRRRE</sequence>
<dbReference type="RefSeq" id="XP_025601232.1">
    <property type="nucleotide sequence ID" value="XM_025741479.1"/>
</dbReference>
<feature type="compositionally biased region" description="Basic residues" evidence="5">
    <location>
        <begin position="615"/>
        <end position="625"/>
    </location>
</feature>
<dbReference type="PROSITE" id="PS00028">
    <property type="entry name" value="ZINC_FINGER_C2H2_1"/>
    <property type="match status" value="2"/>
</dbReference>
<feature type="domain" description="C2H2-type" evidence="7">
    <location>
        <begin position="570"/>
        <end position="599"/>
    </location>
</feature>
<dbReference type="InterPro" id="IPR051964">
    <property type="entry name" value="Chaperone_stress_response"/>
</dbReference>
<dbReference type="EMBL" id="KZ819284">
    <property type="protein sequence ID" value="PWO00954.1"/>
    <property type="molecule type" value="Genomic_DNA"/>
</dbReference>
<dbReference type="InterPro" id="IPR013087">
    <property type="entry name" value="Znf_C2H2_type"/>
</dbReference>
<name>A0A316ZKW1_9BASI</name>
<evidence type="ECO:0000256" key="2">
    <source>
        <dbReference type="ARBA" id="ARBA00022771"/>
    </source>
</evidence>
<dbReference type="STRING" id="58919.A0A316ZKW1"/>
<keyword evidence="9" id="KW-1185">Reference proteome</keyword>
<accession>A0A316ZKW1</accession>
<dbReference type="PROSITE" id="PS50157">
    <property type="entry name" value="ZINC_FINGER_C2H2_2"/>
    <property type="match status" value="2"/>
</dbReference>
<dbReference type="Gene3D" id="3.30.160.60">
    <property type="entry name" value="Classic Zinc Finger"/>
    <property type="match status" value="1"/>
</dbReference>
<dbReference type="InterPro" id="IPR001623">
    <property type="entry name" value="DnaJ_domain"/>
</dbReference>
<feature type="compositionally biased region" description="Gly residues" evidence="5">
    <location>
        <begin position="1"/>
        <end position="15"/>
    </location>
</feature>
<dbReference type="GO" id="GO:0005737">
    <property type="term" value="C:cytoplasm"/>
    <property type="evidence" value="ECO:0007669"/>
    <property type="project" value="TreeGrafter"/>
</dbReference>
<dbReference type="PANTHER" id="PTHR44029:SF1">
    <property type="entry name" value="DNAJ HOMOLOG SUBFAMILY C MEMBER 21"/>
    <property type="match status" value="1"/>
</dbReference>
<dbReference type="InterPro" id="IPR018253">
    <property type="entry name" value="DnaJ_domain_CS"/>
</dbReference>
<feature type="domain" description="C2H2-type" evidence="7">
    <location>
        <begin position="391"/>
        <end position="420"/>
    </location>
</feature>
<dbReference type="AlphaFoldDB" id="A0A316ZKW1"/>